<keyword evidence="1" id="KW-0812">Transmembrane</keyword>
<reference evidence="2" key="1">
    <citation type="submission" date="2020-12" db="EMBL/GenBank/DDBJ databases">
        <title>Bacterial taxonomy.</title>
        <authorList>
            <person name="Pan X."/>
        </authorList>
    </citation>
    <scope>NUCLEOTIDE SEQUENCE</scope>
    <source>
        <strain evidence="2">KCTC 52957</strain>
    </source>
</reference>
<dbReference type="RefSeq" id="WP_198917218.1">
    <property type="nucleotide sequence ID" value="NZ_JAEKPD010000016.1"/>
</dbReference>
<comment type="caution">
    <text evidence="2">The sequence shown here is derived from an EMBL/GenBank/DDBJ whole genome shotgun (WGS) entry which is preliminary data.</text>
</comment>
<organism evidence="2 3">
    <name type="scientific">Palleronia pontilimi</name>
    <dbReference type="NCBI Taxonomy" id="1964209"/>
    <lineage>
        <taxon>Bacteria</taxon>
        <taxon>Pseudomonadati</taxon>
        <taxon>Pseudomonadota</taxon>
        <taxon>Alphaproteobacteria</taxon>
        <taxon>Rhodobacterales</taxon>
        <taxon>Roseobacteraceae</taxon>
        <taxon>Palleronia</taxon>
    </lineage>
</organism>
<dbReference type="Proteomes" id="UP000642488">
    <property type="component" value="Unassembled WGS sequence"/>
</dbReference>
<dbReference type="EMBL" id="JAEKPD010000016">
    <property type="protein sequence ID" value="MBJ3764042.1"/>
    <property type="molecule type" value="Genomic_DNA"/>
</dbReference>
<dbReference type="AlphaFoldDB" id="A0A934MAV2"/>
<evidence type="ECO:0000256" key="1">
    <source>
        <dbReference type="SAM" id="Phobius"/>
    </source>
</evidence>
<keyword evidence="1" id="KW-0472">Membrane</keyword>
<keyword evidence="3" id="KW-1185">Reference proteome</keyword>
<proteinExistence type="predicted"/>
<gene>
    <name evidence="2" type="ORF">ILP92_14930</name>
</gene>
<feature type="transmembrane region" description="Helical" evidence="1">
    <location>
        <begin position="38"/>
        <end position="58"/>
    </location>
</feature>
<name>A0A934MAV2_9RHOB</name>
<protein>
    <submittedName>
        <fullName evidence="2">Phenylalanyl-tRNA synthetase subunit beta</fullName>
    </submittedName>
</protein>
<accession>A0A934MAV2</accession>
<keyword evidence="1" id="KW-1133">Transmembrane helix</keyword>
<evidence type="ECO:0000313" key="3">
    <source>
        <dbReference type="Proteomes" id="UP000642488"/>
    </source>
</evidence>
<evidence type="ECO:0000313" key="2">
    <source>
        <dbReference type="EMBL" id="MBJ3764042.1"/>
    </source>
</evidence>
<sequence>MWIVKAVFVACTVLLVLGGTVALWLSDWPLDSKVKLTLLNSLGWAVILLPALAVSKWARAHAPDRDPQD</sequence>